<protein>
    <recommendedName>
        <fullName evidence="5">TOG domain-containing protein</fullName>
    </recommendedName>
</protein>
<evidence type="ECO:0000256" key="4">
    <source>
        <dbReference type="SAM" id="MobiDB-lite"/>
    </source>
</evidence>
<reference evidence="6" key="1">
    <citation type="submission" date="2019-03" db="EMBL/GenBank/DDBJ databases">
        <title>Long read genome sequence of the mycoparasitic Pythium oligandrum ATCC 38472 isolated from sugarbeet rhizosphere.</title>
        <authorList>
            <person name="Gaulin E."/>
        </authorList>
    </citation>
    <scope>NUCLEOTIDE SEQUENCE</scope>
    <source>
        <strain evidence="6">ATCC 38472_TT</strain>
    </source>
</reference>
<dbReference type="GO" id="GO:0019887">
    <property type="term" value="F:protein kinase regulator activity"/>
    <property type="evidence" value="ECO:0007669"/>
    <property type="project" value="TreeGrafter"/>
</dbReference>
<dbReference type="InterPro" id="IPR057546">
    <property type="entry name" value="HEAT_GCN1"/>
</dbReference>
<dbReference type="InterPro" id="IPR021133">
    <property type="entry name" value="HEAT_type_2"/>
</dbReference>
<feature type="region of interest" description="Disordered" evidence="4">
    <location>
        <begin position="831"/>
        <end position="860"/>
    </location>
</feature>
<evidence type="ECO:0000313" key="6">
    <source>
        <dbReference type="EMBL" id="TMW63265.1"/>
    </source>
</evidence>
<name>A0A8K1CHD6_PYTOL</name>
<dbReference type="InterPro" id="IPR056810">
    <property type="entry name" value="GNC1-like_N"/>
</dbReference>
<evidence type="ECO:0000256" key="1">
    <source>
        <dbReference type="ARBA" id="ARBA00007366"/>
    </source>
</evidence>
<dbReference type="SUPFAM" id="SSF48371">
    <property type="entry name" value="ARM repeat"/>
    <property type="match status" value="3"/>
</dbReference>
<dbReference type="Pfam" id="PF25801">
    <property type="entry name" value="HEAT_GCN1_C_2"/>
    <property type="match status" value="1"/>
</dbReference>
<sequence length="2755" mass="298840">MEDSSAQSAQNDVLKHWLETAILHPTQSISIHSLQNDVVDKLKSGELPLKRAINQTLVAATRSQYRATETHLRVFVQEATQHVDDFAKVFANVLSTRAKAFAQSFGSARLIVLRLSCAVVATTLAASEGTPVWLAEVIKAQSVLLESTLNDSERAQALAQKALLRAIQAHSETLLPVYTAAITESASADTQQYALWLVLSQLTLDVETKEKLWKAYAFWAFDAKARTFVTLKKNDRRFQGLTIEQFDAILKPVIAKVLKKSPDSALEAVKELVRAVPLDLGKYLTELFNTVILAKLKSTKEDVRDFTIGLTKELLEGFQSVEHFSTLVAQISAMLDGKHGLLAQFYMREAAFAVLSDAADAIVSLGRNNDVKNLALSVIPSLVKAVDKEAHDQTRHLGLLALGKWLALAEELPKDALTKIQAGLKNKSEAVVAGYLRALAVFALQSKSGVAALEPLAAELTRIALESNKKPTIAHLDGVLAVGVAGALALSSTSLDQKFAQDGVSALALDANAFVLSSVKNLQLSLAQAGDNGRVEGRTKPEATALVVLTQALSWVLSSKQEDASATYQLLVELLTSSVLPARRAAEAALRSVYASSLDHVDGLLVAFQTKLATVAETLEKEQAQFLARKPSTIADDGSSASTTIVPPAGVLRRALRVIVSERLREEDAADVRHNVFARVMVLAHHPFVIEGRTPSTFGSEWQQLKLRFLPEEAKEVEEKDTEEEEAEEETADDRIDHLIEADETVKESLKALLADATDGLLYSARRLERLAAQRTLATLLNFAGNGEGESLALHDVVEDALMHRIDEEHIDAISEEDVGVFETPFDEIYVPRKGGEGSATTPAGKKRGGGRRGNEDEQWEQQVREELEKKKAKQAAAANAQKKYTPQEKALLAQQQERRLQLKETITIVARVLETVEMLTTVRPDEIHPALPRLLKSLRALFQTKLFADEAAFALRALAKAISPELLREHASDVASSLGVVLRLPLLESDKAKTEKLADVEELLTRTLASLMEVVFGFQFDTEDDFDGTAPFNRIAPPTFHLVLPVLRAILRFDPALRHWALPLLATHVRMIPEEEEEEVGDVAAQRLLRKDMLELVLGLLSQAAAGDIRPITNDDLAPAHLLTELCLGPLLSATEWAPLLGDRGLLAEAKEVRTACLKALVAVTESEDDEVTTDLGVASNPLLTSRLFVACFDAVESNRTLAKGIWESTGAELPKLFAGPLLVLLNHRHANVRESASLALADGMKQFPETITPLLNNLQSQFQSHVPKAMESIDEFGNPTLRRPGQPEPLEEPETYLPRCGVALCLEKAASSGVAFTKEHVSVVLSFVLDHGLVDPNAAVRAQMRKTGIQLVDAFGGKGNTSSLLQLFEQALEHKPSAKSKDAAEIERYDHQREGIVVCLGALAKHMDKTDPKVASIVDSLIDALNIPSESVQRSVATCLAPLIPAVKERSPQLLTDLLTRATSAETFGERIGAAFGVSAVVKGLGISALKQQDLIPRIEELMKNGGANGRQGAMLVFECLSERLGLLFEPYIIVILPIMLKCFADASPQVREAASQTSKKIMANLSAHGVKLVLPSLLRSMEDGAWRTKQAGIQLLGSMAYCAPRQLGSCLPQLVPKITDALTDSHPKVRESSKNALRDIGSVVRNPEIASISSSLLNALEDPNKYTTEALQQLQSTEFQHSIDAPSLALVMPIITRGLKDRAGDAKKKSALIVGSMCSMINDAKDLAPYMEMVLPSLKGQLMDPIPEVRAVAAKAMGKLVKGLGESHFSDILTWLLEAIKGDYGSVERSGAAQGLCEVLVALGKDRVESTLFNEIFPLSRHPKFSVREGVLWIIAFLPPALGKGFAVFLTDALPIIVSGLSDEADSVRDVAMHAGHVVVNAHALSHTRDILPSLEAGLFDDSWRIRQSSVTLLGDLMYRISGTRAVGLSEVSGGDVDEDDDAAGSAAGDKAIIKTLGMERRNAILSSLYMIRSDTSAVVRQSALQVWKSVVANTPKTLRQILPTLMSVIVSALSGNNVEKQTMAGRTLGEIVRKLGENVLPEVVPILRDGLAKENPAGMRQGACIGLSEVIECCNKKQLEDFVSTLVDAILDGLCDELPLVRGSAAQAFDVLQRNVGYRAIDETVPALLQRIKSSHVEAQERALNGLQEMLRVKSREVLPYLTPRLLTTPVSPAAVKAISRVAQATGPVVHYQIEKIFGCFVPQYVEFLTVNPSFAEEIKLALRDVVLAVEDAGTHWLAIEVCKYCEKETVAERALAFFLIAEFCANTTTHYSDQAPVLLRQIVTHLNDSDEDVVKAASDALKGMNATIRPEEFVKHVDFIRQTINSLVSEARHRRGGVGANSVFLLPGLCIPKGLEPFLPGYQFALMNGTPEQRQSAAAGLGELVQLSSAAALRPYLIKLTGPLIRIAGDRFPGHVKAAILETLEIILEKGGVALKPFLPQLQTTFVKALNDTASEVRRRGTSALGKLVALSPRIDPLVAELTEKLSTTSGGIREANLDALASIIQTVGDKVSSAVRTSLEDALVVLLEDSEDVLRENASKCIAYSVITDSEQGETHALTYGLANAKDVSSLSWTRKHSAAVFWDAVLIKNPWWIGGCADAVANVLASLGLDDHVTVRAAAFKAIAQLVKHGLGAVDHFVPILTQGIQHPNKDVSKSAVKIAKRLAKRDPESMRAHVATLVPPTFQLIKSNNIAVKMSAERSLLYLLEVQTRPETLAAYVRTDAANGKIIGEYARRVLAKLKADSGDESE</sequence>
<dbReference type="GO" id="GO:0034198">
    <property type="term" value="P:cellular response to amino acid starvation"/>
    <property type="evidence" value="ECO:0007669"/>
    <property type="project" value="TreeGrafter"/>
</dbReference>
<dbReference type="Pfam" id="PF24993">
    <property type="entry name" value="GNC1_N"/>
    <property type="match status" value="1"/>
</dbReference>
<dbReference type="Pfam" id="PF23271">
    <property type="entry name" value="HEAT_GCN1"/>
    <property type="match status" value="1"/>
</dbReference>
<dbReference type="GO" id="GO:0005829">
    <property type="term" value="C:cytosol"/>
    <property type="evidence" value="ECO:0007669"/>
    <property type="project" value="TreeGrafter"/>
</dbReference>
<evidence type="ECO:0000313" key="7">
    <source>
        <dbReference type="Proteomes" id="UP000794436"/>
    </source>
</evidence>
<keyword evidence="7" id="KW-1185">Reference proteome</keyword>
<dbReference type="PANTHER" id="PTHR23346:SF7">
    <property type="entry name" value="STALLED RIBOSOME SENSOR GCN1"/>
    <property type="match status" value="1"/>
</dbReference>
<dbReference type="Pfam" id="PF24984">
    <property type="entry name" value="HEAT_EF3_GNC1"/>
    <property type="match status" value="1"/>
</dbReference>
<dbReference type="OrthoDB" id="5148094at2759"/>
<feature type="repeat" description="HEAT" evidence="3">
    <location>
        <begin position="1617"/>
        <end position="1654"/>
    </location>
</feature>
<gene>
    <name evidence="6" type="ORF">Poli38472_002206</name>
</gene>
<dbReference type="EMBL" id="SPLM01000072">
    <property type="protein sequence ID" value="TMW63265.1"/>
    <property type="molecule type" value="Genomic_DNA"/>
</dbReference>
<dbReference type="Gene3D" id="1.25.10.10">
    <property type="entry name" value="Leucine-rich Repeat Variant"/>
    <property type="match status" value="6"/>
</dbReference>
<feature type="repeat" description="HEAT" evidence="3">
    <location>
        <begin position="1737"/>
        <end position="1774"/>
    </location>
</feature>
<proteinExistence type="inferred from homology"/>
<dbReference type="PANTHER" id="PTHR23346">
    <property type="entry name" value="TRANSLATIONAL ACTIVATOR GCN1-RELATED"/>
    <property type="match status" value="1"/>
</dbReference>
<feature type="domain" description="TOG" evidence="5">
    <location>
        <begin position="1444"/>
        <end position="1676"/>
    </location>
</feature>
<keyword evidence="2" id="KW-0677">Repeat</keyword>
<feature type="repeat" description="HEAT" evidence="3">
    <location>
        <begin position="1538"/>
        <end position="1574"/>
    </location>
</feature>
<feature type="region of interest" description="Disordered" evidence="4">
    <location>
        <begin position="714"/>
        <end position="733"/>
    </location>
</feature>
<comment type="similarity">
    <text evidence="1">Belongs to the GCN1 family.</text>
</comment>
<dbReference type="Pfam" id="PF24987">
    <property type="entry name" value="HEAT_EF3_N"/>
    <property type="match status" value="1"/>
</dbReference>
<dbReference type="InterPro" id="IPR016024">
    <property type="entry name" value="ARM-type_fold"/>
</dbReference>
<dbReference type="SMART" id="SM01349">
    <property type="entry name" value="TOG"/>
    <property type="match status" value="1"/>
</dbReference>
<organism evidence="6 7">
    <name type="scientific">Pythium oligandrum</name>
    <name type="common">Mycoparasitic fungus</name>
    <dbReference type="NCBI Taxonomy" id="41045"/>
    <lineage>
        <taxon>Eukaryota</taxon>
        <taxon>Sar</taxon>
        <taxon>Stramenopiles</taxon>
        <taxon>Oomycota</taxon>
        <taxon>Peronosporomycetes</taxon>
        <taxon>Pythiales</taxon>
        <taxon>Pythiaceae</taxon>
        <taxon>Pythium</taxon>
    </lineage>
</organism>
<dbReference type="InterPro" id="IPR034085">
    <property type="entry name" value="TOG"/>
</dbReference>
<accession>A0A8K1CHD6</accession>
<comment type="caution">
    <text evidence="6">The sequence shown here is derived from an EMBL/GenBank/DDBJ whole genome shotgun (WGS) entry which is preliminary data.</text>
</comment>
<evidence type="ECO:0000259" key="5">
    <source>
        <dbReference type="SMART" id="SM01349"/>
    </source>
</evidence>
<dbReference type="GO" id="GO:0006417">
    <property type="term" value="P:regulation of translation"/>
    <property type="evidence" value="ECO:0007669"/>
    <property type="project" value="TreeGrafter"/>
</dbReference>
<dbReference type="InterPro" id="IPR011989">
    <property type="entry name" value="ARM-like"/>
</dbReference>
<evidence type="ECO:0000256" key="3">
    <source>
        <dbReference type="PROSITE-ProRule" id="PRU00103"/>
    </source>
</evidence>
<feature type="compositionally biased region" description="Acidic residues" evidence="4">
    <location>
        <begin position="719"/>
        <end position="732"/>
    </location>
</feature>
<evidence type="ECO:0000256" key="2">
    <source>
        <dbReference type="ARBA" id="ARBA00022737"/>
    </source>
</evidence>
<dbReference type="PROSITE" id="PS50077">
    <property type="entry name" value="HEAT_REPEAT"/>
    <property type="match status" value="3"/>
</dbReference>
<dbReference type="Proteomes" id="UP000794436">
    <property type="component" value="Unassembled WGS sequence"/>
</dbReference>